<keyword evidence="4" id="KW-1185">Reference proteome</keyword>
<gene>
    <name evidence="3" type="ORF">G6F64_004806</name>
</gene>
<evidence type="ECO:0000256" key="2">
    <source>
        <dbReference type="SAM" id="MobiDB-lite"/>
    </source>
</evidence>
<dbReference type="GO" id="GO:0003676">
    <property type="term" value="F:nucleic acid binding"/>
    <property type="evidence" value="ECO:0007669"/>
    <property type="project" value="InterPro"/>
</dbReference>
<feature type="region of interest" description="Disordered" evidence="2">
    <location>
        <begin position="1"/>
        <end position="22"/>
    </location>
</feature>
<feature type="compositionally biased region" description="Basic and acidic residues" evidence="2">
    <location>
        <begin position="13"/>
        <end position="22"/>
    </location>
</feature>
<dbReference type="EMBL" id="JAANQT010000548">
    <property type="protein sequence ID" value="KAG1310098.1"/>
    <property type="molecule type" value="Genomic_DNA"/>
</dbReference>
<dbReference type="Proteomes" id="UP000716291">
    <property type="component" value="Unassembled WGS sequence"/>
</dbReference>
<keyword evidence="1" id="KW-0175">Coiled coil</keyword>
<proteinExistence type="predicted"/>
<feature type="coiled-coil region" evidence="1">
    <location>
        <begin position="445"/>
        <end position="472"/>
    </location>
</feature>
<protein>
    <submittedName>
        <fullName evidence="3">Uncharacterized protein</fullName>
    </submittedName>
</protein>
<accession>A0A9P6XBS7</accession>
<organism evidence="3 4">
    <name type="scientific">Rhizopus oryzae</name>
    <name type="common">Mucormycosis agent</name>
    <name type="synonym">Rhizopus arrhizus var. delemar</name>
    <dbReference type="NCBI Taxonomy" id="64495"/>
    <lineage>
        <taxon>Eukaryota</taxon>
        <taxon>Fungi</taxon>
        <taxon>Fungi incertae sedis</taxon>
        <taxon>Mucoromycota</taxon>
        <taxon>Mucoromycotina</taxon>
        <taxon>Mucoromycetes</taxon>
        <taxon>Mucorales</taxon>
        <taxon>Mucorineae</taxon>
        <taxon>Rhizopodaceae</taxon>
        <taxon>Rhizopus</taxon>
    </lineage>
</organism>
<evidence type="ECO:0000313" key="4">
    <source>
        <dbReference type="Proteomes" id="UP000716291"/>
    </source>
</evidence>
<dbReference type="Gene3D" id="3.30.420.10">
    <property type="entry name" value="Ribonuclease H-like superfamily/Ribonuclease H"/>
    <property type="match status" value="1"/>
</dbReference>
<name>A0A9P6XBS7_RHIOR</name>
<dbReference type="AlphaFoldDB" id="A0A9P6XBS7"/>
<sequence>MELASLGEGTSQLDRRSNERRRLPDKSRFCVEGSKHGKRAIRKEGERYDERNTVSTVKWDGDGAMVWGCFWGGGFRPLEMIDAGSVDQETYINILANRFHPWFTNVTLHQERDFIFQEDGASCHTGGRKPIKLGVLSTRPAQSPDLNLIEHQLKVALQEEWAKLDDKFADRLVRSMKRRCEVVIKTQILHTIALSSSIEKACKRLSQMKENTRRKKSTGTSYKVNIKTNNGTMFGDVTINNNVSSTANAWEAWNQYLDSSISYDFCLKKYHVIECGYSIKCNLRVLEELLQFVNTDNHTITTPFKGCIEYTDVVINAMRTSNMEVIERAVSNSKEAEERALDALSQEFTKDFFKLCLWVFRKPNLYERLATNEANFNHCMVWPIIELAINSVKKHNLKFVLGEYILRSSKEENKVDGYVLFGDVEIACYTYGLLSFARQNYIVLGRYLTNELENAVDTIRKLKEEHDQYLLHILLPDDINSRVPLSELVNFDIQKPIKGSGYGILLPEEKEEVESSVHYKNS</sequence>
<evidence type="ECO:0000256" key="1">
    <source>
        <dbReference type="SAM" id="Coils"/>
    </source>
</evidence>
<reference evidence="3" key="1">
    <citation type="journal article" date="2020" name="Microb. Genom.">
        <title>Genetic diversity of clinical and environmental Mucorales isolates obtained from an investigation of mucormycosis cases among solid organ transplant recipients.</title>
        <authorList>
            <person name="Nguyen M.H."/>
            <person name="Kaul D."/>
            <person name="Muto C."/>
            <person name="Cheng S.J."/>
            <person name="Richter R.A."/>
            <person name="Bruno V.M."/>
            <person name="Liu G."/>
            <person name="Beyhan S."/>
            <person name="Sundermann A.J."/>
            <person name="Mounaud S."/>
            <person name="Pasculle A.W."/>
            <person name="Nierman W.C."/>
            <person name="Driscoll E."/>
            <person name="Cumbie R."/>
            <person name="Clancy C.J."/>
            <person name="Dupont C.L."/>
        </authorList>
    </citation>
    <scope>NUCLEOTIDE SEQUENCE</scope>
    <source>
        <strain evidence="3">GL11</strain>
    </source>
</reference>
<dbReference type="OrthoDB" id="10297342at2759"/>
<dbReference type="InterPro" id="IPR036397">
    <property type="entry name" value="RNaseH_sf"/>
</dbReference>
<evidence type="ECO:0000313" key="3">
    <source>
        <dbReference type="EMBL" id="KAG1310098.1"/>
    </source>
</evidence>
<comment type="caution">
    <text evidence="3">The sequence shown here is derived from an EMBL/GenBank/DDBJ whole genome shotgun (WGS) entry which is preliminary data.</text>
</comment>